<reference evidence="2 3" key="1">
    <citation type="journal article" date="2019" name="Sci. Rep.">
        <title>A multi-omics analysis of the grapevine pathogen Lasiodiplodia theobromae reveals that temperature affects the expression of virulence- and pathogenicity-related genes.</title>
        <authorList>
            <person name="Felix C."/>
            <person name="Meneses R."/>
            <person name="Goncalves M.F.M."/>
            <person name="Tilleman L."/>
            <person name="Duarte A.S."/>
            <person name="Jorrin-Novo J.V."/>
            <person name="Van de Peer Y."/>
            <person name="Deforce D."/>
            <person name="Van Nieuwerburgh F."/>
            <person name="Esteves A.C."/>
            <person name="Alves A."/>
        </authorList>
    </citation>
    <scope>NUCLEOTIDE SEQUENCE [LARGE SCALE GENOMIC DNA]</scope>
    <source>
        <strain evidence="2 3">LA-SOL3</strain>
    </source>
</reference>
<evidence type="ECO:0000313" key="3">
    <source>
        <dbReference type="Proteomes" id="UP000325902"/>
    </source>
</evidence>
<gene>
    <name evidence="2" type="ORF">DBV05_g4464</name>
</gene>
<dbReference type="AlphaFoldDB" id="A0A5N5DGG4"/>
<dbReference type="Gene3D" id="3.30.1360.20">
    <property type="entry name" value="Transcriptional coactivator/pterin dehydratase"/>
    <property type="match status" value="1"/>
</dbReference>
<accession>A0A5N5DGG4</accession>
<feature type="region of interest" description="Disordered" evidence="1">
    <location>
        <begin position="392"/>
        <end position="419"/>
    </location>
</feature>
<evidence type="ECO:0000256" key="1">
    <source>
        <dbReference type="SAM" id="MobiDB-lite"/>
    </source>
</evidence>
<dbReference type="InterPro" id="IPR036428">
    <property type="entry name" value="PCD_sf"/>
</dbReference>
<comment type="caution">
    <text evidence="2">The sequence shown here is derived from an EMBL/GenBank/DDBJ whole genome shotgun (WGS) entry which is preliminary data.</text>
</comment>
<evidence type="ECO:0000313" key="2">
    <source>
        <dbReference type="EMBL" id="KAB2576919.1"/>
    </source>
</evidence>
<protein>
    <submittedName>
        <fullName evidence="2">Uncharacterized protein</fullName>
    </submittedName>
</protein>
<organism evidence="2 3">
    <name type="scientific">Lasiodiplodia theobromae</name>
    <dbReference type="NCBI Taxonomy" id="45133"/>
    <lineage>
        <taxon>Eukaryota</taxon>
        <taxon>Fungi</taxon>
        <taxon>Dikarya</taxon>
        <taxon>Ascomycota</taxon>
        <taxon>Pezizomycotina</taxon>
        <taxon>Dothideomycetes</taxon>
        <taxon>Dothideomycetes incertae sedis</taxon>
        <taxon>Botryosphaeriales</taxon>
        <taxon>Botryosphaeriaceae</taxon>
        <taxon>Lasiodiplodia</taxon>
    </lineage>
</organism>
<sequence length="419" mass="47627">MPPMIPTQLCTRSLRSVSPAASVTPTSPLLVVPPTLLRRPFSTTRPSLSAPPPAQDDGASKPLIRHVLVDHNPDFLVKLPPAPKPDLAPELRLLEGIEPTLKGLLHETPFRVSAPTTPRTHAIRKEFGGATVPEYARRGAALDRAYLFATPEAAFEFVYAVESRIARPKRHYPMWGGCGRRVYVRWKSHGYADTRRAGSRTGISIQDIESAFETEQMARDIASRDRRGRGAAVRCDDWYERLGKDNSENPAGKIRRTAGHKRNDVESYFPVAFWPEEEQRLPGELKAGSRLMIWDWVRKNAWTPAVYYQGQEFYPAWSAMWGGALVSRPRWRLNDEGGMGRLVLSSSSREEMMENRTTWGDESLRMLENHDRGRLLFRMMWRAAPDVPYRGVKKGRKRPGFHQDTHEDTHQDAFSAYGW</sequence>
<dbReference type="GO" id="GO:0006729">
    <property type="term" value="P:tetrahydrobiopterin biosynthetic process"/>
    <property type="evidence" value="ECO:0007669"/>
    <property type="project" value="InterPro"/>
</dbReference>
<dbReference type="Proteomes" id="UP000325902">
    <property type="component" value="Unassembled WGS sequence"/>
</dbReference>
<keyword evidence="3" id="KW-1185">Reference proteome</keyword>
<name>A0A5N5DGG4_9PEZI</name>
<proteinExistence type="predicted"/>
<dbReference type="GO" id="GO:0008124">
    <property type="term" value="F:4-alpha-hydroxytetrahydrobiopterin dehydratase activity"/>
    <property type="evidence" value="ECO:0007669"/>
    <property type="project" value="InterPro"/>
</dbReference>
<feature type="compositionally biased region" description="Basic and acidic residues" evidence="1">
    <location>
        <begin position="401"/>
        <end position="411"/>
    </location>
</feature>
<dbReference type="EMBL" id="VCHE01000020">
    <property type="protein sequence ID" value="KAB2576919.1"/>
    <property type="molecule type" value="Genomic_DNA"/>
</dbReference>